<accession>A0A1M4ZA46</accession>
<gene>
    <name evidence="1" type="ORF">SAMN05444362_10429</name>
</gene>
<dbReference type="EMBL" id="FQUC01000004">
    <property type="protein sequence ID" value="SHF14939.1"/>
    <property type="molecule type" value="Genomic_DNA"/>
</dbReference>
<dbReference type="NCBIfam" id="NF047558">
    <property type="entry name" value="TPR_END_plus"/>
    <property type="match status" value="1"/>
</dbReference>
<reference evidence="2" key="1">
    <citation type="submission" date="2016-11" db="EMBL/GenBank/DDBJ databases">
        <authorList>
            <person name="Varghese N."/>
            <person name="Submissions S."/>
        </authorList>
    </citation>
    <scope>NUCLEOTIDE SEQUENCE [LARGE SCALE GENOMIC DNA]</scope>
    <source>
        <strain evidence="2">DSM 27370</strain>
    </source>
</reference>
<sequence>MEKYFTLDQINEYNRHLEDLETQIEHSESKEPYSSFHYYLYSKLTEINNLKSDNPSLELVAARIYSLIAGYDREYPAIYNNLGCVLFRFAKFTNDFTDYNEEIKQLLFKSEEMSNQIAAYNLACYYSFINRKEESLKWLRLMASKSYNKPTTTIDREMLENDSDFNNIKYEPEFGEFLEKYYSHASVSD</sequence>
<organism evidence="1 2">
    <name type="scientific">Dysgonomonas macrotermitis</name>
    <dbReference type="NCBI Taxonomy" id="1346286"/>
    <lineage>
        <taxon>Bacteria</taxon>
        <taxon>Pseudomonadati</taxon>
        <taxon>Bacteroidota</taxon>
        <taxon>Bacteroidia</taxon>
        <taxon>Bacteroidales</taxon>
        <taxon>Dysgonomonadaceae</taxon>
        <taxon>Dysgonomonas</taxon>
    </lineage>
</organism>
<evidence type="ECO:0008006" key="3">
    <source>
        <dbReference type="Google" id="ProtNLM"/>
    </source>
</evidence>
<dbReference type="Proteomes" id="UP000184480">
    <property type="component" value="Unassembled WGS sequence"/>
</dbReference>
<keyword evidence="2" id="KW-1185">Reference proteome</keyword>
<evidence type="ECO:0000313" key="2">
    <source>
        <dbReference type="Proteomes" id="UP000184480"/>
    </source>
</evidence>
<protein>
    <recommendedName>
        <fullName evidence="3">Tetratricopeptide repeat-containing protein</fullName>
    </recommendedName>
</protein>
<proteinExistence type="predicted"/>
<dbReference type="AlphaFoldDB" id="A0A1M4ZA46"/>
<evidence type="ECO:0000313" key="1">
    <source>
        <dbReference type="EMBL" id="SHF14939.1"/>
    </source>
</evidence>
<name>A0A1M4ZA46_9BACT</name>
<dbReference type="STRING" id="1346286.SAMN05444362_10429"/>